<dbReference type="AlphaFoldDB" id="A0A0N0X9P7"/>
<evidence type="ECO:0000313" key="2">
    <source>
        <dbReference type="EMBL" id="KPC25660.1"/>
    </source>
</evidence>
<evidence type="ECO:0000256" key="1">
    <source>
        <dbReference type="SAM" id="MobiDB-lite"/>
    </source>
</evidence>
<dbReference type="EMBL" id="LGLN01000078">
    <property type="protein sequence ID" value="KPC25660.1"/>
    <property type="molecule type" value="Genomic_DNA"/>
</dbReference>
<accession>A0A0N0X9P7</accession>
<reference evidence="2 3" key="1">
    <citation type="submission" date="2015-07" db="EMBL/GenBank/DDBJ databases">
        <authorList>
            <person name="Noorani M."/>
        </authorList>
    </citation>
    <scope>NUCLEOTIDE SEQUENCE [LARGE SCALE GENOMIC DNA]</scope>
    <source>
        <strain evidence="2 3">0788_9</strain>
    </source>
</reference>
<dbReference type="Proteomes" id="UP000037891">
    <property type="component" value="Unassembled WGS sequence"/>
</dbReference>
<organism evidence="2 3">
    <name type="scientific">Pseudomonas syringae pv. cilantro</name>
    <dbReference type="NCBI Taxonomy" id="81035"/>
    <lineage>
        <taxon>Bacteria</taxon>
        <taxon>Pseudomonadati</taxon>
        <taxon>Pseudomonadota</taxon>
        <taxon>Gammaproteobacteria</taxon>
        <taxon>Pseudomonadales</taxon>
        <taxon>Pseudomonadaceae</taxon>
        <taxon>Pseudomonas</taxon>
        <taxon>Pseudomonas syringae</taxon>
    </lineage>
</organism>
<proteinExistence type="predicted"/>
<protein>
    <submittedName>
        <fullName evidence="2">Uncharacterized protein</fullName>
    </submittedName>
</protein>
<reference evidence="2 3" key="2">
    <citation type="submission" date="2015-10" db="EMBL/GenBank/DDBJ databases">
        <title>Comparative genomics and high-throughput reverse genetic screens identify a new phytobacterial MAMP and an Arabidopsis receptor required for immune elicitation.</title>
        <authorList>
            <person name="Mott G.A."/>
            <person name="Thakur S."/>
            <person name="Wang P.W."/>
            <person name="Desveaux D."/>
            <person name="Guttman D.S."/>
        </authorList>
    </citation>
    <scope>NUCLEOTIDE SEQUENCE [LARGE SCALE GENOMIC DNA]</scope>
    <source>
        <strain evidence="2 3">0788_9</strain>
    </source>
</reference>
<feature type="compositionally biased region" description="Low complexity" evidence="1">
    <location>
        <begin position="29"/>
        <end position="39"/>
    </location>
</feature>
<name>A0A0N0X9P7_PSESX</name>
<sequence>MQRSGHHAEFGHAADPGDQVQGQKHHVDQGQFAQQGVGAVADQIAPRAHQPGEHRGVDFRLFVALVVLDDHVVDQRQAEQPPVALLSAGAGLHLRPGLPVDGHESPATPSTP</sequence>
<evidence type="ECO:0000313" key="3">
    <source>
        <dbReference type="Proteomes" id="UP000037891"/>
    </source>
</evidence>
<feature type="region of interest" description="Disordered" evidence="1">
    <location>
        <begin position="1"/>
        <end position="39"/>
    </location>
</feature>
<comment type="caution">
    <text evidence="2">The sequence shown here is derived from an EMBL/GenBank/DDBJ whole genome shotgun (WGS) entry which is preliminary data.</text>
</comment>
<dbReference type="PATRIC" id="fig|81035.3.peg.2946"/>
<gene>
    <name evidence="2" type="ORF">ABJ99_2757</name>
</gene>
<feature type="compositionally biased region" description="Basic and acidic residues" evidence="1">
    <location>
        <begin position="1"/>
        <end position="12"/>
    </location>
</feature>
<feature type="region of interest" description="Disordered" evidence="1">
    <location>
        <begin position="93"/>
        <end position="112"/>
    </location>
</feature>